<sequence>MRKALTVVVLSILFINLLQVEAFGAKKKQVTSISAIYEIDSWVGTTFELFLKEYKLKAPKKVNLTFANTLSEFYALAKVEADIGAITVEGTIIVSSERLNEKNRVALLKELMRITLIENKKGKDADKIINEFFKKHKIK</sequence>
<dbReference type="RefSeq" id="WP_069293888.1">
    <property type="nucleotide sequence ID" value="NZ_CP140110.1"/>
</dbReference>
<dbReference type="Proteomes" id="UP000094570">
    <property type="component" value="Unassembled WGS sequence"/>
</dbReference>
<dbReference type="EMBL" id="LWAF01000023">
    <property type="protein sequence ID" value="ODN29710.1"/>
    <property type="molecule type" value="Genomic_DNA"/>
</dbReference>
<protein>
    <submittedName>
        <fullName evidence="1">Uncharacterized protein</fullName>
    </submittedName>
</protein>
<proteinExistence type="predicted"/>
<dbReference type="AlphaFoldDB" id="A0A1E3G0N8"/>
<gene>
    <name evidence="1" type="ORF">A4H02_09230</name>
</gene>
<reference evidence="2" key="1">
    <citation type="submission" date="2016-04" db="EMBL/GenBank/DDBJ databases">
        <title>The genome sequence project of a novel Fervidobacterium isolate from a hot spring in Thailand.</title>
        <authorList>
            <person name="Gonzalez J.M."/>
            <person name="Cuecas A."/>
            <person name="Kanoksilapatham W."/>
        </authorList>
    </citation>
    <scope>NUCLEOTIDE SEQUENCE [LARGE SCALE GENOMIC DNA]</scope>
    <source>
        <strain evidence="2">FC2004</strain>
    </source>
</reference>
<dbReference type="OrthoDB" id="9880335at2"/>
<accession>A0A1E3G0N8</accession>
<dbReference type="STRING" id="1008305.A4H02_09230"/>
<organism evidence="1 2">
    <name type="scientific">Fervidobacterium thailandense</name>
    <dbReference type="NCBI Taxonomy" id="1008305"/>
    <lineage>
        <taxon>Bacteria</taxon>
        <taxon>Thermotogati</taxon>
        <taxon>Thermotogota</taxon>
        <taxon>Thermotogae</taxon>
        <taxon>Thermotogales</taxon>
        <taxon>Fervidobacteriaceae</taxon>
        <taxon>Fervidobacterium</taxon>
    </lineage>
</organism>
<keyword evidence="2" id="KW-1185">Reference proteome</keyword>
<name>A0A1E3G0N8_9BACT</name>
<comment type="caution">
    <text evidence="1">The sequence shown here is derived from an EMBL/GenBank/DDBJ whole genome shotgun (WGS) entry which is preliminary data.</text>
</comment>
<evidence type="ECO:0000313" key="2">
    <source>
        <dbReference type="Proteomes" id="UP000094570"/>
    </source>
</evidence>
<evidence type="ECO:0000313" key="1">
    <source>
        <dbReference type="EMBL" id="ODN29710.1"/>
    </source>
</evidence>